<dbReference type="EMBL" id="JBBBZM010000117">
    <property type="protein sequence ID" value="KAL0633686.1"/>
    <property type="molecule type" value="Genomic_DNA"/>
</dbReference>
<sequence>MPRNLNIFYDDSTLEALGPAPLDKTPGSSGNLDVAGNMRRSNTPINPAQIKQLFCSKCFQWFTSKATFNDHLNLCPLPSTNPTPPPLTPASTCTKSDITFPSTATIYAHSNSSHENPTPTPLLRCEPCKHDFPTQNAYNFHLLNSPIHAQKHQCDLCTSHFTTQGGLVVHRVIFHGLEFPCDQCDGWFVTEELREVHVGSAHTKIVKRNSSAGAWADLFNNPIRQCGNCGDKFPKKKQLDKHLRNCSKLRPPTEPNSEDLKHQATCGEGVA</sequence>
<keyword evidence="2" id="KW-0677">Repeat</keyword>
<feature type="domain" description="C2H2-type" evidence="7">
    <location>
        <begin position="224"/>
        <end position="251"/>
    </location>
</feature>
<proteinExistence type="predicted"/>
<evidence type="ECO:0000256" key="4">
    <source>
        <dbReference type="ARBA" id="ARBA00022833"/>
    </source>
</evidence>
<dbReference type="PROSITE" id="PS00028">
    <property type="entry name" value="ZINC_FINGER_C2H2_1"/>
    <property type="match status" value="2"/>
</dbReference>
<comment type="caution">
    <text evidence="8">The sequence shown here is derived from an EMBL/GenBank/DDBJ whole genome shotgun (WGS) entry which is preliminary data.</text>
</comment>
<keyword evidence="3 5" id="KW-0863">Zinc-finger</keyword>
<evidence type="ECO:0000256" key="1">
    <source>
        <dbReference type="ARBA" id="ARBA00022723"/>
    </source>
</evidence>
<keyword evidence="4" id="KW-0862">Zinc</keyword>
<dbReference type="Proteomes" id="UP001447188">
    <property type="component" value="Unassembled WGS sequence"/>
</dbReference>
<gene>
    <name evidence="8" type="ORF">Q9L58_007409</name>
</gene>
<keyword evidence="9" id="KW-1185">Reference proteome</keyword>
<evidence type="ECO:0000256" key="5">
    <source>
        <dbReference type="PROSITE-ProRule" id="PRU00042"/>
    </source>
</evidence>
<evidence type="ECO:0000313" key="9">
    <source>
        <dbReference type="Proteomes" id="UP001447188"/>
    </source>
</evidence>
<protein>
    <recommendedName>
        <fullName evidence="7">C2H2-type domain-containing protein</fullName>
    </recommendedName>
</protein>
<dbReference type="Gene3D" id="3.30.160.60">
    <property type="entry name" value="Classic Zinc Finger"/>
    <property type="match status" value="1"/>
</dbReference>
<feature type="region of interest" description="Disordered" evidence="6">
    <location>
        <begin position="248"/>
        <end position="271"/>
    </location>
</feature>
<accession>A0ABR3GDM9</accession>
<evidence type="ECO:0000256" key="2">
    <source>
        <dbReference type="ARBA" id="ARBA00022737"/>
    </source>
</evidence>
<organism evidence="8 9">
    <name type="scientific">Discina gigas</name>
    <dbReference type="NCBI Taxonomy" id="1032678"/>
    <lineage>
        <taxon>Eukaryota</taxon>
        <taxon>Fungi</taxon>
        <taxon>Dikarya</taxon>
        <taxon>Ascomycota</taxon>
        <taxon>Pezizomycotina</taxon>
        <taxon>Pezizomycetes</taxon>
        <taxon>Pezizales</taxon>
        <taxon>Discinaceae</taxon>
        <taxon>Discina</taxon>
    </lineage>
</organism>
<reference evidence="8 9" key="1">
    <citation type="submission" date="2024-02" db="EMBL/GenBank/DDBJ databases">
        <title>Discinaceae phylogenomics.</title>
        <authorList>
            <person name="Dirks A.C."/>
            <person name="James T.Y."/>
        </authorList>
    </citation>
    <scope>NUCLEOTIDE SEQUENCE [LARGE SCALE GENOMIC DNA]</scope>
    <source>
        <strain evidence="8 9">ACD0624</strain>
    </source>
</reference>
<evidence type="ECO:0000259" key="7">
    <source>
        <dbReference type="PROSITE" id="PS50157"/>
    </source>
</evidence>
<dbReference type="SMART" id="SM00355">
    <property type="entry name" value="ZnF_C2H2"/>
    <property type="match status" value="5"/>
</dbReference>
<evidence type="ECO:0000313" key="8">
    <source>
        <dbReference type="EMBL" id="KAL0633686.1"/>
    </source>
</evidence>
<name>A0ABR3GDM9_9PEZI</name>
<feature type="domain" description="C2H2-type" evidence="7">
    <location>
        <begin position="152"/>
        <end position="180"/>
    </location>
</feature>
<evidence type="ECO:0000256" key="3">
    <source>
        <dbReference type="ARBA" id="ARBA00022771"/>
    </source>
</evidence>
<dbReference type="InterPro" id="IPR013087">
    <property type="entry name" value="Znf_C2H2_type"/>
</dbReference>
<dbReference type="PANTHER" id="PTHR24379:SF121">
    <property type="entry name" value="C2H2-TYPE DOMAIN-CONTAINING PROTEIN"/>
    <property type="match status" value="1"/>
</dbReference>
<keyword evidence="1" id="KW-0479">Metal-binding</keyword>
<dbReference type="PROSITE" id="PS50157">
    <property type="entry name" value="ZINC_FINGER_C2H2_2"/>
    <property type="match status" value="2"/>
</dbReference>
<evidence type="ECO:0000256" key="6">
    <source>
        <dbReference type="SAM" id="MobiDB-lite"/>
    </source>
</evidence>
<dbReference type="PANTHER" id="PTHR24379">
    <property type="entry name" value="KRAB AND ZINC FINGER DOMAIN-CONTAINING"/>
    <property type="match status" value="1"/>
</dbReference>